<evidence type="ECO:0000313" key="6">
    <source>
        <dbReference type="Proteomes" id="UP000677244"/>
    </source>
</evidence>
<evidence type="ECO:0000259" key="4">
    <source>
        <dbReference type="Pfam" id="PF02357"/>
    </source>
</evidence>
<keyword evidence="3" id="KW-0804">Transcription</keyword>
<dbReference type="NCBIfam" id="NF033644">
    <property type="entry name" value="antiterm_UpxY"/>
    <property type="match status" value="1"/>
</dbReference>
<dbReference type="PANTHER" id="PTHR30265:SF4">
    <property type="entry name" value="KOW MOTIF FAMILY PROTEIN, EXPRESSED"/>
    <property type="match status" value="1"/>
</dbReference>
<dbReference type="PANTHER" id="PTHR30265">
    <property type="entry name" value="RHO-INTERACTING TRANSCRIPTION TERMINATION FACTOR NUSG"/>
    <property type="match status" value="1"/>
</dbReference>
<dbReference type="Proteomes" id="UP000677244">
    <property type="component" value="Unassembled WGS sequence"/>
</dbReference>
<evidence type="ECO:0000313" key="5">
    <source>
        <dbReference type="EMBL" id="MBO9200519.1"/>
    </source>
</evidence>
<organism evidence="5 6">
    <name type="scientific">Niastella soli</name>
    <dbReference type="NCBI Taxonomy" id="2821487"/>
    <lineage>
        <taxon>Bacteria</taxon>
        <taxon>Pseudomonadati</taxon>
        <taxon>Bacteroidota</taxon>
        <taxon>Chitinophagia</taxon>
        <taxon>Chitinophagales</taxon>
        <taxon>Chitinophagaceae</taxon>
        <taxon>Niastella</taxon>
    </lineage>
</organism>
<dbReference type="SUPFAM" id="SSF82679">
    <property type="entry name" value="N-utilization substance G protein NusG, N-terminal domain"/>
    <property type="match status" value="1"/>
</dbReference>
<dbReference type="InterPro" id="IPR006645">
    <property type="entry name" value="NGN-like_dom"/>
</dbReference>
<feature type="domain" description="NusG-like N-terminal" evidence="4">
    <location>
        <begin position="5"/>
        <end position="97"/>
    </location>
</feature>
<keyword evidence="1" id="KW-0889">Transcription antitermination</keyword>
<proteinExistence type="predicted"/>
<dbReference type="RefSeq" id="WP_209138560.1">
    <property type="nucleotide sequence ID" value="NZ_JAGHKO010000001.1"/>
</dbReference>
<evidence type="ECO:0000256" key="1">
    <source>
        <dbReference type="ARBA" id="ARBA00022814"/>
    </source>
</evidence>
<sequence length="169" mass="19902">MEPAKYWYAVYTHAKWEKKVADLLTRKKIENYCPLNRVVRQWSDRKKIIEEPLFTCYVFVRLSDKERIPVLQTEGVLNYVSWMGKPAVIRDSEIELIKNFLIDHINVRLEKLEVGINDTIRVKYGIFIEQEGKVIEVLDKTVRVLLPSLGYVMIAEIPKTHVEVVKSKR</sequence>
<dbReference type="EMBL" id="JAGHKO010000001">
    <property type="protein sequence ID" value="MBO9200519.1"/>
    <property type="molecule type" value="Genomic_DNA"/>
</dbReference>
<evidence type="ECO:0000256" key="2">
    <source>
        <dbReference type="ARBA" id="ARBA00023015"/>
    </source>
</evidence>
<dbReference type="InterPro" id="IPR043425">
    <property type="entry name" value="NusG-like"/>
</dbReference>
<name>A0ABS3YRG9_9BACT</name>
<dbReference type="Pfam" id="PF02357">
    <property type="entry name" value="NusG"/>
    <property type="match status" value="1"/>
</dbReference>
<evidence type="ECO:0000256" key="3">
    <source>
        <dbReference type="ARBA" id="ARBA00023163"/>
    </source>
</evidence>
<dbReference type="CDD" id="cd09895">
    <property type="entry name" value="NGN_SP_UpxY"/>
    <property type="match status" value="1"/>
</dbReference>
<accession>A0ABS3YRG9</accession>
<keyword evidence="2" id="KW-0805">Transcription regulation</keyword>
<keyword evidence="6" id="KW-1185">Reference proteome</keyword>
<protein>
    <submittedName>
        <fullName evidence="5">UpxY family transcription antiterminator</fullName>
    </submittedName>
</protein>
<dbReference type="Gene3D" id="3.30.70.940">
    <property type="entry name" value="NusG, N-terminal domain"/>
    <property type="match status" value="1"/>
</dbReference>
<comment type="caution">
    <text evidence="5">The sequence shown here is derived from an EMBL/GenBank/DDBJ whole genome shotgun (WGS) entry which is preliminary data.</text>
</comment>
<dbReference type="InterPro" id="IPR036735">
    <property type="entry name" value="NGN_dom_sf"/>
</dbReference>
<reference evidence="5 6" key="1">
    <citation type="submission" date="2021-03" db="EMBL/GenBank/DDBJ databases">
        <title>Assistant Professor.</title>
        <authorList>
            <person name="Huq M.A."/>
        </authorList>
    </citation>
    <scope>NUCLEOTIDE SEQUENCE [LARGE SCALE GENOMIC DNA]</scope>
    <source>
        <strain evidence="5 6">MAH-29</strain>
    </source>
</reference>
<gene>
    <name evidence="5" type="ORF">J7I42_09620</name>
</gene>